<evidence type="ECO:0000256" key="9">
    <source>
        <dbReference type="RuleBase" id="RU000461"/>
    </source>
</evidence>
<evidence type="ECO:0000256" key="2">
    <source>
        <dbReference type="ARBA" id="ARBA00010617"/>
    </source>
</evidence>
<protein>
    <recommendedName>
        <fullName evidence="13">Cytochrome P450</fullName>
    </recommendedName>
</protein>
<keyword evidence="4 8" id="KW-0479">Metal-binding</keyword>
<dbReference type="CDD" id="cd20618">
    <property type="entry name" value="CYP71_clan"/>
    <property type="match status" value="1"/>
</dbReference>
<keyword evidence="5 9" id="KW-0560">Oxidoreductase</keyword>
<keyword evidence="6 8" id="KW-0408">Iron</keyword>
<keyword evidence="3 8" id="KW-0349">Heme</keyword>
<dbReference type="GO" id="GO:0004497">
    <property type="term" value="F:monooxygenase activity"/>
    <property type="evidence" value="ECO:0007669"/>
    <property type="project" value="UniProtKB-KW"/>
</dbReference>
<feature type="transmembrane region" description="Helical" evidence="10">
    <location>
        <begin position="6"/>
        <end position="26"/>
    </location>
</feature>
<gene>
    <name evidence="11" type="ORF">KI387_043630</name>
</gene>
<dbReference type="GO" id="GO:0044550">
    <property type="term" value="P:secondary metabolite biosynthetic process"/>
    <property type="evidence" value="ECO:0007669"/>
    <property type="project" value="UniProtKB-ARBA"/>
</dbReference>
<evidence type="ECO:0000256" key="4">
    <source>
        <dbReference type="ARBA" id="ARBA00022723"/>
    </source>
</evidence>
<organism evidence="11 12">
    <name type="scientific">Taxus chinensis</name>
    <name type="common">Chinese yew</name>
    <name type="synonym">Taxus wallichiana var. chinensis</name>
    <dbReference type="NCBI Taxonomy" id="29808"/>
    <lineage>
        <taxon>Eukaryota</taxon>
        <taxon>Viridiplantae</taxon>
        <taxon>Streptophyta</taxon>
        <taxon>Embryophyta</taxon>
        <taxon>Tracheophyta</taxon>
        <taxon>Spermatophyta</taxon>
        <taxon>Pinopsida</taxon>
        <taxon>Pinidae</taxon>
        <taxon>Conifers II</taxon>
        <taxon>Cupressales</taxon>
        <taxon>Taxaceae</taxon>
        <taxon>Taxus</taxon>
    </lineage>
</organism>
<dbReference type="Proteomes" id="UP000824469">
    <property type="component" value="Unassembled WGS sequence"/>
</dbReference>
<dbReference type="AlphaFoldDB" id="A0AA38BXJ5"/>
<keyword evidence="7" id="KW-0876">Taxol biosynthesis</keyword>
<sequence>FPNMVSLYFCGLWIFPIILFILYKFVTNLKQYRRPDELGLPPGPRPWPVIGNLNLLGHLPHHSLSDLAKQYGHIMFLRLGSVPTVVISSPAMAREFLKTHDLVFANRPATSFGKYVAYDRKDVGYAPYGEYWRQMRKLCTIELFTVKRTESFKSVREEEVSAMLRSILLESEQGIHCVNVKQSLSSLTQNIVCRMFSSRTYSDDELSGGMVFREMVSEISAVAGAFCIGDYIPFLDWLDLQGLRRRMRAVDKVFDGFAEKVIDEHINCRREKERGQEEQGVKDIVDVLLNMAESESQGKEMKITRVHIKAIIMDILSAGVETTSTTLEWAISELIRNPYVMEKAQQEIDLVAGRHRLLKQSDVANCEYLRCIVKETFRLHPPVPLLLPHESMRACSVNGYYIPPRTILFVNIWAMGRDDSIWDDPLQFKPERFIGKKIDVQGQDFDLLPFGTGRRGCPGISMGISVIELALAELIHCFDWHMEDELNMDDVFGLTVPKKFPLYARPSWRLSFEHFSISNAHKHG</sequence>
<name>A0AA38BXJ5_TAXCH</name>
<dbReference type="SUPFAM" id="SSF48264">
    <property type="entry name" value="Cytochrome P450"/>
    <property type="match status" value="1"/>
</dbReference>
<dbReference type="GO" id="GO:0005506">
    <property type="term" value="F:iron ion binding"/>
    <property type="evidence" value="ECO:0007669"/>
    <property type="project" value="InterPro"/>
</dbReference>
<dbReference type="InterPro" id="IPR002401">
    <property type="entry name" value="Cyt_P450_E_grp-I"/>
</dbReference>
<dbReference type="InterPro" id="IPR036396">
    <property type="entry name" value="Cyt_P450_sf"/>
</dbReference>
<dbReference type="PRINTS" id="PR00463">
    <property type="entry name" value="EP450I"/>
</dbReference>
<reference evidence="11 12" key="1">
    <citation type="journal article" date="2021" name="Nat. Plants">
        <title>The Taxus genome provides insights into paclitaxel biosynthesis.</title>
        <authorList>
            <person name="Xiong X."/>
            <person name="Gou J."/>
            <person name="Liao Q."/>
            <person name="Li Y."/>
            <person name="Zhou Q."/>
            <person name="Bi G."/>
            <person name="Li C."/>
            <person name="Du R."/>
            <person name="Wang X."/>
            <person name="Sun T."/>
            <person name="Guo L."/>
            <person name="Liang H."/>
            <person name="Lu P."/>
            <person name="Wu Y."/>
            <person name="Zhang Z."/>
            <person name="Ro D.K."/>
            <person name="Shang Y."/>
            <person name="Huang S."/>
            <person name="Yan J."/>
        </authorList>
    </citation>
    <scope>NUCLEOTIDE SEQUENCE [LARGE SCALE GENOMIC DNA]</scope>
    <source>
        <strain evidence="11">Ta-2019</strain>
    </source>
</reference>
<evidence type="ECO:0000256" key="8">
    <source>
        <dbReference type="PIRSR" id="PIRSR602401-1"/>
    </source>
</evidence>
<evidence type="ECO:0000256" key="5">
    <source>
        <dbReference type="ARBA" id="ARBA00023002"/>
    </source>
</evidence>
<dbReference type="PRINTS" id="PR00385">
    <property type="entry name" value="P450"/>
</dbReference>
<dbReference type="OMA" id="RSEMYLM"/>
<comment type="caution">
    <text evidence="11">The sequence shown here is derived from an EMBL/GenBank/DDBJ whole genome shotgun (WGS) entry which is preliminary data.</text>
</comment>
<dbReference type="FunFam" id="1.10.630.10:FF:000011">
    <property type="entry name" value="Cytochrome P450 83B1"/>
    <property type="match status" value="1"/>
</dbReference>
<proteinExistence type="inferred from homology"/>
<keyword evidence="10" id="KW-1133">Transmembrane helix</keyword>
<feature type="non-terminal residue" evidence="11">
    <location>
        <position position="524"/>
    </location>
</feature>
<dbReference type="EMBL" id="JAHRHJ020003784">
    <property type="protein sequence ID" value="KAH9291180.1"/>
    <property type="molecule type" value="Genomic_DNA"/>
</dbReference>
<feature type="binding site" description="axial binding residue" evidence="8">
    <location>
        <position position="457"/>
    </location>
    <ligand>
        <name>heme</name>
        <dbReference type="ChEBI" id="CHEBI:30413"/>
    </ligand>
    <ligandPart>
        <name>Fe</name>
        <dbReference type="ChEBI" id="CHEBI:18248"/>
    </ligandPart>
</feature>
<dbReference type="Pfam" id="PF00067">
    <property type="entry name" value="p450"/>
    <property type="match status" value="1"/>
</dbReference>
<dbReference type="PANTHER" id="PTHR47944">
    <property type="entry name" value="CYTOCHROME P450 98A9"/>
    <property type="match status" value="1"/>
</dbReference>
<keyword evidence="12" id="KW-1185">Reference proteome</keyword>
<dbReference type="InterPro" id="IPR001128">
    <property type="entry name" value="Cyt_P450"/>
</dbReference>
<dbReference type="GO" id="GO:0020037">
    <property type="term" value="F:heme binding"/>
    <property type="evidence" value="ECO:0007669"/>
    <property type="project" value="InterPro"/>
</dbReference>
<comment type="similarity">
    <text evidence="2 9">Belongs to the cytochrome P450 family.</text>
</comment>
<evidence type="ECO:0000256" key="3">
    <source>
        <dbReference type="ARBA" id="ARBA00022617"/>
    </source>
</evidence>
<dbReference type="PROSITE" id="PS00086">
    <property type="entry name" value="CYTOCHROME_P450"/>
    <property type="match status" value="1"/>
</dbReference>
<evidence type="ECO:0000313" key="12">
    <source>
        <dbReference type="Proteomes" id="UP000824469"/>
    </source>
</evidence>
<evidence type="ECO:0000256" key="7">
    <source>
        <dbReference type="ARBA" id="ARBA00023059"/>
    </source>
</evidence>
<comment type="pathway">
    <text evidence="1">Alkaloid biosynthesis; taxol biosynthesis.</text>
</comment>
<keyword evidence="10" id="KW-0812">Transmembrane</keyword>
<evidence type="ECO:0000313" key="11">
    <source>
        <dbReference type="EMBL" id="KAH9291180.1"/>
    </source>
</evidence>
<evidence type="ECO:0000256" key="6">
    <source>
        <dbReference type="ARBA" id="ARBA00023004"/>
    </source>
</evidence>
<evidence type="ECO:0008006" key="13">
    <source>
        <dbReference type="Google" id="ProtNLM"/>
    </source>
</evidence>
<accession>A0AA38BXJ5</accession>
<dbReference type="GO" id="GO:0042617">
    <property type="term" value="P:paclitaxel biosynthetic process"/>
    <property type="evidence" value="ECO:0007669"/>
    <property type="project" value="UniProtKB-KW"/>
</dbReference>
<evidence type="ECO:0000256" key="1">
    <source>
        <dbReference type="ARBA" id="ARBA00005122"/>
    </source>
</evidence>
<feature type="non-terminal residue" evidence="11">
    <location>
        <position position="1"/>
    </location>
</feature>
<dbReference type="GO" id="GO:0016705">
    <property type="term" value="F:oxidoreductase activity, acting on paired donors, with incorporation or reduction of molecular oxygen"/>
    <property type="evidence" value="ECO:0007669"/>
    <property type="project" value="InterPro"/>
</dbReference>
<keyword evidence="10" id="KW-0472">Membrane</keyword>
<evidence type="ECO:0000256" key="10">
    <source>
        <dbReference type="SAM" id="Phobius"/>
    </source>
</evidence>
<comment type="cofactor">
    <cofactor evidence="8">
        <name>heme</name>
        <dbReference type="ChEBI" id="CHEBI:30413"/>
    </cofactor>
</comment>
<keyword evidence="9" id="KW-0503">Monooxygenase</keyword>
<dbReference type="Gene3D" id="1.10.630.10">
    <property type="entry name" value="Cytochrome P450"/>
    <property type="match status" value="1"/>
</dbReference>
<dbReference type="InterPro" id="IPR017972">
    <property type="entry name" value="Cyt_P450_CS"/>
</dbReference>
<dbReference type="PANTHER" id="PTHR47944:SF4">
    <property type="entry name" value="OS09G0441700 PROTEIN"/>
    <property type="match status" value="1"/>
</dbReference>